<evidence type="ECO:0000256" key="1">
    <source>
        <dbReference type="SAM" id="SignalP"/>
    </source>
</evidence>
<keyword evidence="2" id="KW-0150">Chloroplast</keyword>
<dbReference type="EMBL" id="MF276977">
    <property type="protein sequence ID" value="AWI68148.1"/>
    <property type="molecule type" value="Genomic_DNA"/>
</dbReference>
<reference evidence="2" key="1">
    <citation type="journal article" date="2018" name="Am. J. Bot.">
        <title>Organellar phylogenomics inform systematics in the green algal family Hydrodictyaceae (Chlorophyceae) and provide clues to the complex evolutionary history of plastid genomes in the green algal tree of life.</title>
        <authorList>
            <person name="McManus H.A."/>
            <person name="Fucikova K."/>
            <person name="Lewis P.O."/>
            <person name="Lewis L.A."/>
            <person name="Karol K.G."/>
        </authorList>
    </citation>
    <scope>NUCLEOTIDE SEQUENCE</scope>
</reference>
<protein>
    <submittedName>
        <fullName evidence="2">Uncharacterized protein</fullName>
    </submittedName>
</protein>
<evidence type="ECO:0000313" key="2">
    <source>
        <dbReference type="EMBL" id="AWI68148.1"/>
    </source>
</evidence>
<keyword evidence="2" id="KW-0934">Plastid</keyword>
<dbReference type="GeneID" id="36951533"/>
<proteinExistence type="predicted"/>
<geneLocation type="chloroplast" evidence="2"/>
<organism evidence="2">
    <name type="scientific">Pediastrum angulosum</name>
    <dbReference type="NCBI Taxonomy" id="271408"/>
    <lineage>
        <taxon>Eukaryota</taxon>
        <taxon>Viridiplantae</taxon>
        <taxon>Chlorophyta</taxon>
        <taxon>core chlorophytes</taxon>
        <taxon>Chlorophyceae</taxon>
        <taxon>CS clade</taxon>
        <taxon>Sphaeropleales</taxon>
        <taxon>Hydrodictyaceae</taxon>
        <taxon>Pediastrum</taxon>
    </lineage>
</organism>
<dbReference type="GeneID" id="36951605"/>
<accession>A0A2U8GHU1</accession>
<name>A0A2U8GHU1_9CHLO</name>
<feature type="chain" id="PRO_5033328402" evidence="1">
    <location>
        <begin position="25"/>
        <end position="159"/>
    </location>
</feature>
<dbReference type="EMBL" id="MF276977">
    <property type="protein sequence ID" value="AWI68150.1"/>
    <property type="molecule type" value="Genomic_DNA"/>
</dbReference>
<dbReference type="RefSeq" id="YP_009491980.1">
    <property type="nucleotide sequence ID" value="NC_037919.1"/>
</dbReference>
<sequence>MRRLCLSVLRLFLSSFGIFEVIWESKIPNNLRILEFGIEDCRSSAEPKKKKIPKQKERAVGFAEATDERLSSIPNPSVLPKKQPIKLFRDCFIFLQRLDYIFFKPFLNSIISTHLCLLSFEIVVKLYLMLSAWLRTRVLFVLESLIPKFEDCWESLIPK</sequence>
<dbReference type="AlphaFoldDB" id="A0A2U8GHU1"/>
<dbReference type="RefSeq" id="YP_009492025.1">
    <property type="nucleotide sequence ID" value="NC_037919.1"/>
</dbReference>
<feature type="signal peptide" evidence="1">
    <location>
        <begin position="1"/>
        <end position="24"/>
    </location>
</feature>
<keyword evidence="1" id="KW-0732">Signal</keyword>